<dbReference type="CDD" id="cd00077">
    <property type="entry name" value="HDc"/>
    <property type="match status" value="2"/>
</dbReference>
<feature type="coiled-coil region" evidence="1">
    <location>
        <begin position="197"/>
        <end position="224"/>
    </location>
</feature>
<dbReference type="SUPFAM" id="SSF109604">
    <property type="entry name" value="HD-domain/PDEase-like"/>
    <property type="match status" value="2"/>
</dbReference>
<feature type="domain" description="HD-GYP" evidence="3">
    <location>
        <begin position="219"/>
        <end position="412"/>
    </location>
</feature>
<keyword evidence="5" id="KW-1185">Reference proteome</keyword>
<evidence type="ECO:0000256" key="1">
    <source>
        <dbReference type="SAM" id="Coils"/>
    </source>
</evidence>
<evidence type="ECO:0000313" key="5">
    <source>
        <dbReference type="Proteomes" id="UP000664835"/>
    </source>
</evidence>
<dbReference type="InterPro" id="IPR006675">
    <property type="entry name" value="HDIG_dom"/>
</dbReference>
<protein>
    <submittedName>
        <fullName evidence="4">HD domain-containing protein</fullName>
    </submittedName>
</protein>
<organism evidence="4 5">
    <name type="scientific">Thiomicrorhabdus marina</name>
    <dbReference type="NCBI Taxonomy" id="2818442"/>
    <lineage>
        <taxon>Bacteria</taxon>
        <taxon>Pseudomonadati</taxon>
        <taxon>Pseudomonadota</taxon>
        <taxon>Gammaproteobacteria</taxon>
        <taxon>Thiotrichales</taxon>
        <taxon>Piscirickettsiaceae</taxon>
        <taxon>Thiomicrorhabdus</taxon>
    </lineage>
</organism>
<sequence>MKDASISLADVLFALVSTLDLVGDDDGHGKRVAQMSYQVGKAFGLSDTDLDELFVAALLHDLGVSTNYVHAHLIKSMEWQGVHEHCHIGAQLAERSSVLKYLSPYILHHHDRWPLLQSLVKKGELTEKQALFANIILLVDRVDAFAWQEISSKNYRHYHMARDFSLQQIEARWQAFFREDIYKAFLRACRADIFWMMNDKQEVIEFVQERLQNVDRLITMAELQEMAVIFANAVDAKSPFTYQHSIGVASLSAYLGKQLGLSESKQQRIYLAGLLHDLGKLDMEDDVLEKQSPLDHEERQKMNRHSFVSLMILRRIKGMEDIALWASQHHEKLNGIGYPARETDLPLESRILAVADIVQALAQDRPYRKGLSVEKILSIVDDMTAEGELDMQVVACLHANHQKAYQVALAEA</sequence>
<dbReference type="NCBIfam" id="TIGR00277">
    <property type="entry name" value="HDIG"/>
    <property type="match status" value="1"/>
</dbReference>
<dbReference type="InterPro" id="IPR003607">
    <property type="entry name" value="HD/PDEase_dom"/>
</dbReference>
<evidence type="ECO:0000313" key="4">
    <source>
        <dbReference type="EMBL" id="MBO1926555.1"/>
    </source>
</evidence>
<dbReference type="Gene3D" id="1.10.3210.10">
    <property type="entry name" value="Hypothetical protein af1432"/>
    <property type="match status" value="2"/>
</dbReference>
<dbReference type="EMBL" id="JAGETV010000003">
    <property type="protein sequence ID" value="MBO1926555.1"/>
    <property type="molecule type" value="Genomic_DNA"/>
</dbReference>
<reference evidence="4 5" key="1">
    <citation type="submission" date="2021-03" db="EMBL/GenBank/DDBJ databases">
        <title>Thiomicrorhabdus sp.nov.,novel sulfur-oxidizing bacteria isolated from coastal sediment.</title>
        <authorList>
            <person name="Liu X."/>
        </authorList>
    </citation>
    <scope>NUCLEOTIDE SEQUENCE [LARGE SCALE GENOMIC DNA]</scope>
    <source>
        <strain evidence="4 5">6S2-11</strain>
    </source>
</reference>
<proteinExistence type="predicted"/>
<dbReference type="PROSITE" id="PS51832">
    <property type="entry name" value="HD_GYP"/>
    <property type="match status" value="1"/>
</dbReference>
<dbReference type="PROSITE" id="PS51831">
    <property type="entry name" value="HD"/>
    <property type="match status" value="1"/>
</dbReference>
<dbReference type="InterPro" id="IPR006674">
    <property type="entry name" value="HD_domain"/>
</dbReference>
<dbReference type="InterPro" id="IPR037522">
    <property type="entry name" value="HD_GYP_dom"/>
</dbReference>
<dbReference type="PANTHER" id="PTHR43155">
    <property type="entry name" value="CYCLIC DI-GMP PHOSPHODIESTERASE PA4108-RELATED"/>
    <property type="match status" value="1"/>
</dbReference>
<feature type="domain" description="HD" evidence="2">
    <location>
        <begin position="241"/>
        <end position="361"/>
    </location>
</feature>
<dbReference type="PANTHER" id="PTHR43155:SF1">
    <property type="entry name" value="3'3'-CGAMP-SPECIFIC PHOSPHODIESTERASE 1"/>
    <property type="match status" value="1"/>
</dbReference>
<dbReference type="Pfam" id="PF13487">
    <property type="entry name" value="HD_5"/>
    <property type="match status" value="1"/>
</dbReference>
<dbReference type="RefSeq" id="WP_208147751.1">
    <property type="nucleotide sequence ID" value="NZ_JAGETV010000003.1"/>
</dbReference>
<name>A0ABS3Q2J9_9GAMM</name>
<evidence type="ECO:0000259" key="2">
    <source>
        <dbReference type="PROSITE" id="PS51831"/>
    </source>
</evidence>
<dbReference type="Pfam" id="PF01966">
    <property type="entry name" value="HD"/>
    <property type="match status" value="1"/>
</dbReference>
<keyword evidence="1" id="KW-0175">Coiled coil</keyword>
<gene>
    <name evidence="4" type="ORF">J3998_03115</name>
</gene>
<accession>A0ABS3Q2J9</accession>
<evidence type="ECO:0000259" key="3">
    <source>
        <dbReference type="PROSITE" id="PS51832"/>
    </source>
</evidence>
<dbReference type="SMART" id="SM00471">
    <property type="entry name" value="HDc"/>
    <property type="match status" value="2"/>
</dbReference>
<dbReference type="Proteomes" id="UP000664835">
    <property type="component" value="Unassembled WGS sequence"/>
</dbReference>
<comment type="caution">
    <text evidence="4">The sequence shown here is derived from an EMBL/GenBank/DDBJ whole genome shotgun (WGS) entry which is preliminary data.</text>
</comment>